<protein>
    <recommendedName>
        <fullName evidence="7">Nuclear pore complex protein</fullName>
    </recommendedName>
</protein>
<dbReference type="GO" id="GO:0017056">
    <property type="term" value="F:structural constituent of nuclear pore"/>
    <property type="evidence" value="ECO:0007669"/>
    <property type="project" value="UniProtKB-UniRule"/>
</dbReference>
<name>A0A9P6T8N5_9BASI</name>
<keyword evidence="7" id="KW-0472">Membrane</keyword>
<gene>
    <name evidence="9" type="ORF">CROQUDRAFT_662084</name>
</gene>
<comment type="caution">
    <text evidence="9">The sequence shown here is derived from an EMBL/GenBank/DDBJ whole genome shotgun (WGS) entry which is preliminary data.</text>
</comment>
<keyword evidence="5 7" id="KW-0906">Nuclear pore complex</keyword>
<comment type="similarity">
    <text evidence="7">Belongs to the nucleoporin Nup84/Nup107 family.</text>
</comment>
<organism evidence="9 10">
    <name type="scientific">Cronartium quercuum f. sp. fusiforme G11</name>
    <dbReference type="NCBI Taxonomy" id="708437"/>
    <lineage>
        <taxon>Eukaryota</taxon>
        <taxon>Fungi</taxon>
        <taxon>Dikarya</taxon>
        <taxon>Basidiomycota</taxon>
        <taxon>Pucciniomycotina</taxon>
        <taxon>Pucciniomycetes</taxon>
        <taxon>Pucciniales</taxon>
        <taxon>Coleosporiaceae</taxon>
        <taxon>Cronartium</taxon>
    </lineage>
</organism>
<proteinExistence type="inferred from homology"/>
<keyword evidence="6 7" id="KW-0539">Nucleus</keyword>
<dbReference type="GO" id="GO:0000973">
    <property type="term" value="P:post-transcriptional tethering of RNA polymerase II gene DNA at nuclear periphery"/>
    <property type="evidence" value="ECO:0007669"/>
    <property type="project" value="TreeGrafter"/>
</dbReference>
<comment type="subunit">
    <text evidence="7">Part of the nuclear pore complex (NPC).</text>
</comment>
<dbReference type="Proteomes" id="UP000886653">
    <property type="component" value="Unassembled WGS sequence"/>
</dbReference>
<sequence length="857" mass="98235">MWKRVCEAKLDDHTIELSPDQTDAWKLERNTWQLVQMLYTERTSTLDLSNSKLPTNPYLPPLDVVNAYLPKSKDLLELSTIRDWLYTCPTSTHPTEIRRGYWPYTKAALRHASQKNQPISHVSSQTRIVHELDPDAPLRPISSQVILQSGHESNRIRDQDTVNNGQLRRLEQLDEEYDRAMIRTLYEYVRAGEIDLATDFCRQCDHHWRAASLSGGRLFHDPDLSQADMNYGSLPVDGIFNDNDSLDGNLRGSNTSPYGKMNRAGCLNRKLWKSICLQISLNQSLSTYEQALYGALSGQISSVLPVCYTWEDHIWCHINSIFENQVDKILESTEMGYYWTHGQLPPPKRKVRSEPKYLNSRLNEENFESESSDEDFEEGINEKQNSNDENIKVAMNKAFDKVLRSENVTLAESARNPFHVAQMWLAIDKINDLFTTFYNRLQSATEDFTTDHLSHLLRFFAHLILFLRSIDQKVDNEASNAIIRAYVQVLEIEKKHDLIAFYVAELQQESGVETYAKYLISLGPLADRQTRRTALLRAMEHGLDLSRVACTAVTMTLKDIQQAKLSSNRDHGLHWFTRELTEKQTELIRSLEWLTIDQTTYFDALVQANSLIRYFLSSGHPNAARQVLGSLPPDLLGCVANEDVSQENKDGEDLPERSSSASTEILEFTQYQDFFNCLELHVEVNEVLSHRPVEGCGAVELKEYTQVLDDLCTQLHTSIVNLLKLEWLQDTKLEKTLTTSNSEKDGTSKRVSELERIRKIYIPELVFRLHGALVDSSAFIVQNLRRALDLASVVADETYKNYLEFLTDRQQESIKNENGINVEGGGTKNKMKEYLKEIRQVNLLILKVSSGKNPLRV</sequence>
<evidence type="ECO:0000313" key="10">
    <source>
        <dbReference type="Proteomes" id="UP000886653"/>
    </source>
</evidence>
<keyword evidence="3" id="KW-0653">Protein transport</keyword>
<dbReference type="GO" id="GO:0006606">
    <property type="term" value="P:protein import into nucleus"/>
    <property type="evidence" value="ECO:0007669"/>
    <property type="project" value="TreeGrafter"/>
</dbReference>
<evidence type="ECO:0000256" key="4">
    <source>
        <dbReference type="ARBA" id="ARBA00023010"/>
    </source>
</evidence>
<evidence type="ECO:0000256" key="3">
    <source>
        <dbReference type="ARBA" id="ARBA00022927"/>
    </source>
</evidence>
<dbReference type="OrthoDB" id="3098at2759"/>
<dbReference type="Gene3D" id="1.10.3450.20">
    <property type="match status" value="1"/>
</dbReference>
<dbReference type="Gene3D" id="1.20.190.50">
    <property type="match status" value="1"/>
</dbReference>
<keyword evidence="2" id="KW-0509">mRNA transport</keyword>
<evidence type="ECO:0000256" key="6">
    <source>
        <dbReference type="ARBA" id="ARBA00023242"/>
    </source>
</evidence>
<evidence type="ECO:0000256" key="8">
    <source>
        <dbReference type="SAM" id="MobiDB-lite"/>
    </source>
</evidence>
<evidence type="ECO:0000313" key="9">
    <source>
        <dbReference type="EMBL" id="KAG0142764.1"/>
    </source>
</evidence>
<feature type="compositionally biased region" description="Acidic residues" evidence="8">
    <location>
        <begin position="365"/>
        <end position="379"/>
    </location>
</feature>
<evidence type="ECO:0000256" key="2">
    <source>
        <dbReference type="ARBA" id="ARBA00022816"/>
    </source>
</evidence>
<dbReference type="GO" id="GO:0031965">
    <property type="term" value="C:nuclear membrane"/>
    <property type="evidence" value="ECO:0007669"/>
    <property type="project" value="UniProtKB-SubCell"/>
</dbReference>
<dbReference type="GO" id="GO:0031080">
    <property type="term" value="C:nuclear pore outer ring"/>
    <property type="evidence" value="ECO:0007669"/>
    <property type="project" value="TreeGrafter"/>
</dbReference>
<dbReference type="GO" id="GO:0006406">
    <property type="term" value="P:mRNA export from nucleus"/>
    <property type="evidence" value="ECO:0007669"/>
    <property type="project" value="TreeGrafter"/>
</dbReference>
<dbReference type="PANTHER" id="PTHR13003">
    <property type="entry name" value="NUP107-RELATED"/>
    <property type="match status" value="1"/>
</dbReference>
<evidence type="ECO:0000256" key="5">
    <source>
        <dbReference type="ARBA" id="ARBA00023132"/>
    </source>
</evidence>
<dbReference type="EMBL" id="MU167338">
    <property type="protein sequence ID" value="KAG0142764.1"/>
    <property type="molecule type" value="Genomic_DNA"/>
</dbReference>
<evidence type="ECO:0000256" key="7">
    <source>
        <dbReference type="RuleBase" id="RU365072"/>
    </source>
</evidence>
<dbReference type="InterPro" id="IPR007252">
    <property type="entry name" value="Nup84/Nup107"/>
</dbReference>
<keyword evidence="1 7" id="KW-0813">Transport</keyword>
<evidence type="ECO:0000256" key="1">
    <source>
        <dbReference type="ARBA" id="ARBA00022448"/>
    </source>
</evidence>
<accession>A0A9P6T8N5</accession>
<comment type="subcellular location">
    <subcellularLocation>
        <location evidence="7">Nucleus</location>
        <location evidence="7">Nuclear pore complex</location>
    </subcellularLocation>
    <subcellularLocation>
        <location evidence="7">Nucleus membrane</location>
    </subcellularLocation>
</comment>
<keyword evidence="4 7" id="KW-0811">Translocation</keyword>
<dbReference type="PANTHER" id="PTHR13003:SF2">
    <property type="entry name" value="NUCLEAR PORE COMPLEX PROTEIN NUP107"/>
    <property type="match status" value="1"/>
</dbReference>
<feature type="region of interest" description="Disordered" evidence="8">
    <location>
        <begin position="362"/>
        <end position="382"/>
    </location>
</feature>
<reference evidence="9" key="1">
    <citation type="submission" date="2013-11" db="EMBL/GenBank/DDBJ databases">
        <title>Genome sequence of the fusiform rust pathogen reveals effectors for host alternation and coevolution with pine.</title>
        <authorList>
            <consortium name="DOE Joint Genome Institute"/>
            <person name="Smith K."/>
            <person name="Pendleton A."/>
            <person name="Kubisiak T."/>
            <person name="Anderson C."/>
            <person name="Salamov A."/>
            <person name="Aerts A."/>
            <person name="Riley R."/>
            <person name="Clum A."/>
            <person name="Lindquist E."/>
            <person name="Ence D."/>
            <person name="Campbell M."/>
            <person name="Kronenberg Z."/>
            <person name="Feau N."/>
            <person name="Dhillon B."/>
            <person name="Hamelin R."/>
            <person name="Burleigh J."/>
            <person name="Smith J."/>
            <person name="Yandell M."/>
            <person name="Nelson C."/>
            <person name="Grigoriev I."/>
            <person name="Davis J."/>
        </authorList>
    </citation>
    <scope>NUCLEOTIDE SEQUENCE</scope>
    <source>
        <strain evidence="9">G11</strain>
    </source>
</reference>
<dbReference type="Pfam" id="PF04121">
    <property type="entry name" value="Nup84_Nup100"/>
    <property type="match status" value="2"/>
</dbReference>
<keyword evidence="10" id="KW-1185">Reference proteome</keyword>
<comment type="function">
    <text evidence="7">Functions as a component of the nuclear pore complex (NPC).</text>
</comment>
<dbReference type="AlphaFoldDB" id="A0A9P6T8N5"/>